<evidence type="ECO:0000256" key="2">
    <source>
        <dbReference type="ARBA" id="ARBA00022679"/>
    </source>
</evidence>
<dbReference type="PANTHER" id="PTHR43191">
    <property type="entry name" value="RRNA METHYLTRANSFERASE 3"/>
    <property type="match status" value="1"/>
</dbReference>
<evidence type="ECO:0000313" key="4">
    <source>
        <dbReference type="EMBL" id="MST48779.1"/>
    </source>
</evidence>
<name>A0A7K0K049_9ACTO</name>
<dbReference type="Gene3D" id="3.40.1280.10">
    <property type="match status" value="1"/>
</dbReference>
<protein>
    <submittedName>
        <fullName evidence="4">RNA methyltransferase</fullName>
    </submittedName>
</protein>
<evidence type="ECO:0000259" key="3">
    <source>
        <dbReference type="Pfam" id="PF00588"/>
    </source>
</evidence>
<dbReference type="GO" id="GO:0003723">
    <property type="term" value="F:RNA binding"/>
    <property type="evidence" value="ECO:0007669"/>
    <property type="project" value="InterPro"/>
</dbReference>
<dbReference type="AlphaFoldDB" id="A0A7K0K049"/>
<dbReference type="Pfam" id="PF00588">
    <property type="entry name" value="SpoU_methylase"/>
    <property type="match status" value="1"/>
</dbReference>
<dbReference type="EMBL" id="VUMY01000001">
    <property type="protein sequence ID" value="MST48779.1"/>
    <property type="molecule type" value="Genomic_DNA"/>
</dbReference>
<organism evidence="4 5">
    <name type="scientific">Mobiluncus porci</name>
    <dbReference type="NCBI Taxonomy" id="2652278"/>
    <lineage>
        <taxon>Bacteria</taxon>
        <taxon>Bacillati</taxon>
        <taxon>Actinomycetota</taxon>
        <taxon>Actinomycetes</taxon>
        <taxon>Actinomycetales</taxon>
        <taxon>Actinomycetaceae</taxon>
        <taxon>Mobiluncus</taxon>
    </lineage>
</organism>
<evidence type="ECO:0000256" key="1">
    <source>
        <dbReference type="ARBA" id="ARBA00022603"/>
    </source>
</evidence>
<comment type="caution">
    <text evidence="4">The sequence shown here is derived from an EMBL/GenBank/DDBJ whole genome shotgun (WGS) entry which is preliminary data.</text>
</comment>
<keyword evidence="5" id="KW-1185">Reference proteome</keyword>
<dbReference type="InterPro" id="IPR051259">
    <property type="entry name" value="rRNA_Methyltransferase"/>
</dbReference>
<proteinExistence type="predicted"/>
<feature type="domain" description="tRNA/rRNA methyltransferase SpoU type" evidence="3">
    <location>
        <begin position="131"/>
        <end position="275"/>
    </location>
</feature>
<dbReference type="SUPFAM" id="SSF55315">
    <property type="entry name" value="L30e-like"/>
    <property type="match status" value="1"/>
</dbReference>
<dbReference type="GO" id="GO:0008173">
    <property type="term" value="F:RNA methyltransferase activity"/>
    <property type="evidence" value="ECO:0007669"/>
    <property type="project" value="InterPro"/>
</dbReference>
<dbReference type="InterPro" id="IPR029026">
    <property type="entry name" value="tRNA_m1G_MTases_N"/>
</dbReference>
<dbReference type="Proteomes" id="UP000442535">
    <property type="component" value="Unassembled WGS sequence"/>
</dbReference>
<reference evidence="4 5" key="1">
    <citation type="submission" date="2019-08" db="EMBL/GenBank/DDBJ databases">
        <title>In-depth cultivation of the pig gut microbiome towards novel bacterial diversity and tailored functional studies.</title>
        <authorList>
            <person name="Wylensek D."/>
            <person name="Hitch T.C.A."/>
            <person name="Clavel T."/>
        </authorList>
    </citation>
    <scope>NUCLEOTIDE SEQUENCE [LARGE SCALE GENOMIC DNA]</scope>
    <source>
        <strain evidence="4 5">RF-GAM-744-WT-7</strain>
    </source>
</reference>
<accession>A0A7K0K049</accession>
<dbReference type="RefSeq" id="WP_338106768.1">
    <property type="nucleotide sequence ID" value="NZ_VUMY01000001.1"/>
</dbReference>
<sequence>MLIHLQNLREHRELLRDYTELKDVNLRRSFEAENGLFMAESNEVIGRVLAAGYRPRSLLLTPHWLEIIAPHLGKSPFTGGDPHGGPIPVFIADEALLESLVGFHLHRGAIASIERPPLLDPSEILARSRRVLVLEDLVDHTNVGAAVRSGAACGYDAILVTPSCADPLYRRAVRVSMGTIFQLPCTRLSRWPDPELFHQNGFELAALALNENAVDLRDYAAELAGDPTRRVALVAGAERDGLKKRTLAGVDKVVRIEMAHGVDSLNVAAACAVACWATERQNPFEGEQNR</sequence>
<dbReference type="PANTHER" id="PTHR43191:SF12">
    <property type="entry name" value="RRNA METHYLASE"/>
    <property type="match status" value="1"/>
</dbReference>
<gene>
    <name evidence="4" type="ORF">FYJ63_00635</name>
</gene>
<keyword evidence="1 4" id="KW-0489">Methyltransferase</keyword>
<dbReference type="CDD" id="cd18095">
    <property type="entry name" value="SpoU-like_rRNA-MTase"/>
    <property type="match status" value="1"/>
</dbReference>
<evidence type="ECO:0000313" key="5">
    <source>
        <dbReference type="Proteomes" id="UP000442535"/>
    </source>
</evidence>
<dbReference type="SUPFAM" id="SSF75217">
    <property type="entry name" value="alpha/beta knot"/>
    <property type="match status" value="1"/>
</dbReference>
<dbReference type="InterPro" id="IPR001537">
    <property type="entry name" value="SpoU_MeTrfase"/>
</dbReference>
<dbReference type="GO" id="GO:0006396">
    <property type="term" value="P:RNA processing"/>
    <property type="evidence" value="ECO:0007669"/>
    <property type="project" value="InterPro"/>
</dbReference>
<dbReference type="GO" id="GO:0032259">
    <property type="term" value="P:methylation"/>
    <property type="evidence" value="ECO:0007669"/>
    <property type="project" value="UniProtKB-KW"/>
</dbReference>
<dbReference type="InterPro" id="IPR029064">
    <property type="entry name" value="Ribosomal_eL30-like_sf"/>
</dbReference>
<dbReference type="InterPro" id="IPR029028">
    <property type="entry name" value="Alpha/beta_knot_MTases"/>
</dbReference>
<keyword evidence="2 4" id="KW-0808">Transferase</keyword>